<comment type="caution">
    <text evidence="2">The sequence shown here is derived from an EMBL/GenBank/DDBJ whole genome shotgun (WGS) entry which is preliminary data.</text>
</comment>
<keyword evidence="3" id="KW-1185">Reference proteome</keyword>
<sequence length="111" mass="12369">MGKIKKVHMMHEKKAFQPLAQSPRVMPEGGQEEEDIFLPDCHSTSTASRETPSITIPKEVPPRRKTTWQHPHSTPAPMGSSDVSRLPQAHITEPYQGSVIRAAELQQPIPV</sequence>
<accession>A0ABQ9GTX9</accession>
<gene>
    <name evidence="2" type="ORF">PR048_023389</name>
</gene>
<protein>
    <submittedName>
        <fullName evidence="2">Uncharacterized protein</fullName>
    </submittedName>
</protein>
<dbReference type="Proteomes" id="UP001159363">
    <property type="component" value="Chromosome 8"/>
</dbReference>
<feature type="compositionally biased region" description="Polar residues" evidence="1">
    <location>
        <begin position="42"/>
        <end position="54"/>
    </location>
</feature>
<reference evidence="2 3" key="1">
    <citation type="submission" date="2023-02" db="EMBL/GenBank/DDBJ databases">
        <title>LHISI_Scaffold_Assembly.</title>
        <authorList>
            <person name="Stuart O.P."/>
            <person name="Cleave R."/>
            <person name="Magrath M.J.L."/>
            <person name="Mikheyev A.S."/>
        </authorList>
    </citation>
    <scope>NUCLEOTIDE SEQUENCE [LARGE SCALE GENOMIC DNA]</scope>
    <source>
        <strain evidence="2">Daus_M_001</strain>
        <tissue evidence="2">Leg muscle</tissue>
    </source>
</reference>
<name>A0ABQ9GTX9_9NEOP</name>
<evidence type="ECO:0000256" key="1">
    <source>
        <dbReference type="SAM" id="MobiDB-lite"/>
    </source>
</evidence>
<organism evidence="2 3">
    <name type="scientific">Dryococelus australis</name>
    <dbReference type="NCBI Taxonomy" id="614101"/>
    <lineage>
        <taxon>Eukaryota</taxon>
        <taxon>Metazoa</taxon>
        <taxon>Ecdysozoa</taxon>
        <taxon>Arthropoda</taxon>
        <taxon>Hexapoda</taxon>
        <taxon>Insecta</taxon>
        <taxon>Pterygota</taxon>
        <taxon>Neoptera</taxon>
        <taxon>Polyneoptera</taxon>
        <taxon>Phasmatodea</taxon>
        <taxon>Verophasmatodea</taxon>
        <taxon>Anareolatae</taxon>
        <taxon>Phasmatidae</taxon>
        <taxon>Eurycanthinae</taxon>
        <taxon>Dryococelus</taxon>
    </lineage>
</organism>
<evidence type="ECO:0000313" key="3">
    <source>
        <dbReference type="Proteomes" id="UP001159363"/>
    </source>
</evidence>
<evidence type="ECO:0000313" key="2">
    <source>
        <dbReference type="EMBL" id="KAJ8875494.1"/>
    </source>
</evidence>
<feature type="region of interest" description="Disordered" evidence="1">
    <location>
        <begin position="1"/>
        <end position="84"/>
    </location>
</feature>
<dbReference type="EMBL" id="JARBHB010000009">
    <property type="protein sequence ID" value="KAJ8875494.1"/>
    <property type="molecule type" value="Genomic_DNA"/>
</dbReference>
<proteinExistence type="predicted"/>